<evidence type="ECO:0000313" key="2">
    <source>
        <dbReference type="EMBL" id="GAT70317.1"/>
    </source>
</evidence>
<proteinExistence type="predicted"/>
<accession>A0A161LMH0</accession>
<gene>
    <name evidence="2" type="ORF">PS9374_05999</name>
</gene>
<name>A0A161LMH0_9ACTN</name>
<comment type="caution">
    <text evidence="2">The sequence shown here is derived from an EMBL/GenBank/DDBJ whole genome shotgun (WGS) entry which is preliminary data.</text>
</comment>
<protein>
    <submittedName>
        <fullName evidence="2">Uncharacterized protein</fullName>
    </submittedName>
</protein>
<feature type="region of interest" description="Disordered" evidence="1">
    <location>
        <begin position="270"/>
        <end position="293"/>
    </location>
</feature>
<reference evidence="3" key="2">
    <citation type="submission" date="2016-04" db="EMBL/GenBank/DDBJ databases">
        <title>Planomonospora sphaerica JCM9374 whole genome shotgun sequence.</title>
        <authorList>
            <person name="Suzuki T."/>
            <person name="Dohra H."/>
            <person name="Kodani S."/>
        </authorList>
    </citation>
    <scope>NUCLEOTIDE SEQUENCE [LARGE SCALE GENOMIC DNA]</scope>
    <source>
        <strain evidence="3">JCM 9374</strain>
    </source>
</reference>
<evidence type="ECO:0000256" key="1">
    <source>
        <dbReference type="SAM" id="MobiDB-lite"/>
    </source>
</evidence>
<dbReference type="STRING" id="161355.PS9374_05999"/>
<dbReference type="AlphaFoldDB" id="A0A161LMH0"/>
<organism evidence="2 3">
    <name type="scientific">Planomonospora sphaerica</name>
    <dbReference type="NCBI Taxonomy" id="161355"/>
    <lineage>
        <taxon>Bacteria</taxon>
        <taxon>Bacillati</taxon>
        <taxon>Actinomycetota</taxon>
        <taxon>Actinomycetes</taxon>
        <taxon>Streptosporangiales</taxon>
        <taxon>Streptosporangiaceae</taxon>
        <taxon>Planomonospora</taxon>
    </lineage>
</organism>
<dbReference type="Proteomes" id="UP000077701">
    <property type="component" value="Unassembled WGS sequence"/>
</dbReference>
<keyword evidence="3" id="KW-1185">Reference proteome</keyword>
<dbReference type="EMBL" id="BDCX01000017">
    <property type="protein sequence ID" value="GAT70317.1"/>
    <property type="molecule type" value="Genomic_DNA"/>
</dbReference>
<reference evidence="2 3" key="1">
    <citation type="journal article" date="2016" name="Genome Announc.">
        <title>Draft Genome Sequence of Planomonospora sphaerica JCM9374, a Rare Actinomycete.</title>
        <authorList>
            <person name="Dohra H."/>
            <person name="Suzuki T."/>
            <person name="Inoue Y."/>
            <person name="Kodani S."/>
        </authorList>
    </citation>
    <scope>NUCLEOTIDE SEQUENCE [LARGE SCALE GENOMIC DNA]</scope>
    <source>
        <strain evidence="2 3">JCM 9374</strain>
    </source>
</reference>
<evidence type="ECO:0000313" key="3">
    <source>
        <dbReference type="Proteomes" id="UP000077701"/>
    </source>
</evidence>
<sequence>MNPACPGRTRAAGDYDGWVAYITRTAGVLGALTLILLTGCASERRQDDDAPELRALTVAEEVSSVVRSEDRHDGYVVNWAGVLANPNPWHFGEHVVVTVVGLDARGKEVVRMEQPLDAVPPAGSLAFTGQALAVKKPAKVTIGYRPAEWRRAGRIVSAFKPFPVSGVRTGRPKDGGYLVTGYVGTPYRLPAGTLAVTALLRDSAGRLLGGGTTFVDDVRENRRRRFLLDIESVADPGKVAGAEVVARTWGSSSRPYEELALGGAVPVHTVKPTTSPFEEDRGRRALPGETATP</sequence>